<dbReference type="EMBL" id="VFPE01000005">
    <property type="protein sequence ID" value="TQM23643.1"/>
    <property type="molecule type" value="Genomic_DNA"/>
</dbReference>
<dbReference type="Proteomes" id="UP000320235">
    <property type="component" value="Unassembled WGS sequence"/>
</dbReference>
<name>A0A543EPY2_9MICO</name>
<evidence type="ECO:0000313" key="3">
    <source>
        <dbReference type="Proteomes" id="UP000320235"/>
    </source>
</evidence>
<organism evidence="2 3">
    <name type="scientific">Microbacterium kyungheense</name>
    <dbReference type="NCBI Taxonomy" id="1263636"/>
    <lineage>
        <taxon>Bacteria</taxon>
        <taxon>Bacillati</taxon>
        <taxon>Actinomycetota</taxon>
        <taxon>Actinomycetes</taxon>
        <taxon>Micrococcales</taxon>
        <taxon>Microbacteriaceae</taxon>
        <taxon>Microbacterium</taxon>
    </lineage>
</organism>
<reference evidence="2 3" key="1">
    <citation type="submission" date="2019-06" db="EMBL/GenBank/DDBJ databases">
        <title>Sequencing the genomes of 1000 actinobacteria strains.</title>
        <authorList>
            <person name="Klenk H.-P."/>
        </authorList>
    </citation>
    <scope>NUCLEOTIDE SEQUENCE [LARGE SCALE GENOMIC DNA]</scope>
    <source>
        <strain evidence="2 3">DSM 105492</strain>
    </source>
</reference>
<dbReference type="AlphaFoldDB" id="A0A543EPY2"/>
<protein>
    <submittedName>
        <fullName evidence="2">CubicO group peptidase (Beta-lactamase class C family)</fullName>
    </submittedName>
</protein>
<dbReference type="PANTHER" id="PTHR43283">
    <property type="entry name" value="BETA-LACTAMASE-RELATED"/>
    <property type="match status" value="1"/>
</dbReference>
<dbReference type="Gene3D" id="3.40.710.10">
    <property type="entry name" value="DD-peptidase/beta-lactamase superfamily"/>
    <property type="match status" value="1"/>
</dbReference>
<evidence type="ECO:0000313" key="2">
    <source>
        <dbReference type="EMBL" id="TQM23643.1"/>
    </source>
</evidence>
<gene>
    <name evidence="2" type="ORF">FB391_3033</name>
</gene>
<dbReference type="PANTHER" id="PTHR43283:SF3">
    <property type="entry name" value="BETA-LACTAMASE FAMILY PROTEIN (AFU_ORTHOLOGUE AFUA_5G07500)"/>
    <property type="match status" value="1"/>
</dbReference>
<comment type="caution">
    <text evidence="2">The sequence shown here is derived from an EMBL/GenBank/DDBJ whole genome shotgun (WGS) entry which is preliminary data.</text>
</comment>
<dbReference type="InterPro" id="IPR050789">
    <property type="entry name" value="Diverse_Enzym_Activities"/>
</dbReference>
<dbReference type="SUPFAM" id="SSF56601">
    <property type="entry name" value="beta-lactamase/transpeptidase-like"/>
    <property type="match status" value="1"/>
</dbReference>
<dbReference type="RefSeq" id="WP_141895722.1">
    <property type="nucleotide sequence ID" value="NZ_BAABLH010000002.1"/>
</dbReference>
<sequence length="331" mass="34675">MTGYGAAFDWVARHVGAGRLPTAVLGIATAEGVVALDAFGATSGRPARVDDPYWLFSITKVLTGLTAARAVERGLLTTETPLTDALPAFGTGRDPDDVVRLRHLVSHTSGIREPTLDPAEGLRAALLAPGRDFAAGSASRYSTVAFDGIVELVRHGAGWEWDADIAAWSASIGAGGFTLDPDADPHTVVDAERLGLDMRGFASHRNPGAGMIGTASDLLALGSALLRIGGGETGSIVHPATLAMMRRPLTGDIPRLDPYPAGAGQDWGFTFNLRRRAPGLIDRDVYGHAGWAGTEFWVHPSAGVAWVLLTNQAERPGVDADQLDNAVVSSV</sequence>
<feature type="domain" description="Beta-lactamase-related" evidence="1">
    <location>
        <begin position="10"/>
        <end position="322"/>
    </location>
</feature>
<accession>A0A543EPY2</accession>
<keyword evidence="3" id="KW-1185">Reference proteome</keyword>
<dbReference type="OrthoDB" id="3502201at2"/>
<dbReference type="InterPro" id="IPR001466">
    <property type="entry name" value="Beta-lactam-related"/>
</dbReference>
<proteinExistence type="predicted"/>
<evidence type="ECO:0000259" key="1">
    <source>
        <dbReference type="Pfam" id="PF00144"/>
    </source>
</evidence>
<dbReference type="InterPro" id="IPR012338">
    <property type="entry name" value="Beta-lactam/transpept-like"/>
</dbReference>
<dbReference type="Pfam" id="PF00144">
    <property type="entry name" value="Beta-lactamase"/>
    <property type="match status" value="1"/>
</dbReference>